<gene>
    <name evidence="3" type="ORF">MAIT1_00400</name>
</gene>
<dbReference type="OrthoDB" id="6086824at2"/>
<dbReference type="InterPro" id="IPR000086">
    <property type="entry name" value="NUDIX_hydrolase_dom"/>
</dbReference>
<feature type="compositionally biased region" description="Basic and acidic residues" evidence="1">
    <location>
        <begin position="19"/>
        <end position="32"/>
    </location>
</feature>
<dbReference type="RefSeq" id="WP_143814612.1">
    <property type="nucleotide sequence ID" value="NZ_LVJN01000015.1"/>
</dbReference>
<evidence type="ECO:0000259" key="2">
    <source>
        <dbReference type="PROSITE" id="PS51462"/>
    </source>
</evidence>
<evidence type="ECO:0000313" key="4">
    <source>
        <dbReference type="Proteomes" id="UP000194003"/>
    </source>
</evidence>
<name>A0A1Y2K8B8_9PROT</name>
<sequence length="489" mass="55566">MVNPKKAQVDAALSKRKHTDADKEYDQAHNDENAVPPSAQLFVSLDLVNSTSFKARTEKWPVALDRFYVKAEEALVSDGQFQVWKHVGDEVLFRLHIRSPEEILSAILETYNKMNDVKAKLDALCAEDEDFPSGVLDVKGTVWIACVRFESGNERQNDSQNDWSAIPNISRQVGGQHHIGARDFLGPHIDEGFRVASHADKRKLAISATLMGVLRQTAKGNAELANFQVVEYARLKGIWGGLPYPIIWYHHDWKHIANTFLYFEQLEPELNDLGDFKGKRSVRNVGNEKNEKLTRQLDAALVHNEVDESVKQILSAINDAQMFPNHPLDKRRQSPRAEVHVAAIVLNRRGDKVLLSKRKENKEQLKGKWEFGCGQLVQGVSPVEQLKKEYQADYGLEIEVIGETPVGAYLFPRSVEKIPGYLYLAIAQESRKNPPISRKHSEVKWHTSNQLKALNLQDCVPDLHKNISIAQRRYKELRPPKTKQEPQSQ</sequence>
<dbReference type="Proteomes" id="UP000194003">
    <property type="component" value="Unassembled WGS sequence"/>
</dbReference>
<organism evidence="3 4">
    <name type="scientific">Magnetofaba australis IT-1</name>
    <dbReference type="NCBI Taxonomy" id="1434232"/>
    <lineage>
        <taxon>Bacteria</taxon>
        <taxon>Pseudomonadati</taxon>
        <taxon>Pseudomonadota</taxon>
        <taxon>Magnetococcia</taxon>
        <taxon>Magnetococcales</taxon>
        <taxon>Magnetococcaceae</taxon>
        <taxon>Magnetofaba</taxon>
    </lineage>
</organism>
<dbReference type="InterPro" id="IPR015797">
    <property type="entry name" value="NUDIX_hydrolase-like_dom_sf"/>
</dbReference>
<dbReference type="STRING" id="1434232.MAIT1_00400"/>
<evidence type="ECO:0000256" key="1">
    <source>
        <dbReference type="SAM" id="MobiDB-lite"/>
    </source>
</evidence>
<proteinExistence type="predicted"/>
<dbReference type="PROSITE" id="PS51462">
    <property type="entry name" value="NUDIX"/>
    <property type="match status" value="1"/>
</dbReference>
<dbReference type="AlphaFoldDB" id="A0A1Y2K8B8"/>
<dbReference type="Pfam" id="PF00293">
    <property type="entry name" value="NUDIX"/>
    <property type="match status" value="1"/>
</dbReference>
<dbReference type="Gene3D" id="3.90.79.10">
    <property type="entry name" value="Nucleoside Triphosphate Pyrophosphohydrolase"/>
    <property type="match status" value="1"/>
</dbReference>
<dbReference type="EMBL" id="LVJN01000015">
    <property type="protein sequence ID" value="OSM06747.1"/>
    <property type="molecule type" value="Genomic_DNA"/>
</dbReference>
<dbReference type="GO" id="GO:0003824">
    <property type="term" value="F:catalytic activity"/>
    <property type="evidence" value="ECO:0007669"/>
    <property type="project" value="UniProtKB-ARBA"/>
</dbReference>
<evidence type="ECO:0000313" key="3">
    <source>
        <dbReference type="EMBL" id="OSM06747.1"/>
    </source>
</evidence>
<feature type="region of interest" description="Disordered" evidence="1">
    <location>
        <begin position="1"/>
        <end position="33"/>
    </location>
</feature>
<reference evidence="3 4" key="1">
    <citation type="journal article" date="2016" name="BMC Genomics">
        <title>Combined genomic and structural analyses of a cultured magnetotactic bacterium reveals its niche adaptation to a dynamic environment.</title>
        <authorList>
            <person name="Araujo A.C."/>
            <person name="Morillo V."/>
            <person name="Cypriano J."/>
            <person name="Teixeira L.C."/>
            <person name="Leao P."/>
            <person name="Lyra S."/>
            <person name="Almeida L.G."/>
            <person name="Bazylinski D.A."/>
            <person name="Vasconcellos A.T."/>
            <person name="Abreu F."/>
            <person name="Lins U."/>
        </authorList>
    </citation>
    <scope>NUCLEOTIDE SEQUENCE [LARGE SCALE GENOMIC DNA]</scope>
    <source>
        <strain evidence="3 4">IT-1</strain>
    </source>
</reference>
<keyword evidence="4" id="KW-1185">Reference proteome</keyword>
<feature type="domain" description="Nudix hydrolase" evidence="2">
    <location>
        <begin position="336"/>
        <end position="475"/>
    </location>
</feature>
<comment type="caution">
    <text evidence="3">The sequence shown here is derived from an EMBL/GenBank/DDBJ whole genome shotgun (WGS) entry which is preliminary data.</text>
</comment>
<accession>A0A1Y2K8B8</accession>
<protein>
    <recommendedName>
        <fullName evidence="2">Nudix hydrolase domain-containing protein</fullName>
    </recommendedName>
</protein>
<dbReference type="SUPFAM" id="SSF55811">
    <property type="entry name" value="Nudix"/>
    <property type="match status" value="1"/>
</dbReference>